<comment type="caution">
    <text evidence="2">The sequence shown here is derived from an EMBL/GenBank/DDBJ whole genome shotgun (WGS) entry which is preliminary data.</text>
</comment>
<evidence type="ECO:0000313" key="3">
    <source>
        <dbReference type="Proteomes" id="UP001224775"/>
    </source>
</evidence>
<reference evidence="2" key="1">
    <citation type="submission" date="2023-06" db="EMBL/GenBank/DDBJ databases">
        <title>Survivors Of The Sea: Transcriptome response of Skeletonema marinoi to long-term dormancy.</title>
        <authorList>
            <person name="Pinder M.I.M."/>
            <person name="Kourtchenko O."/>
            <person name="Robertson E.K."/>
            <person name="Larsson T."/>
            <person name="Maumus F."/>
            <person name="Osuna-Cruz C.M."/>
            <person name="Vancaester E."/>
            <person name="Stenow R."/>
            <person name="Vandepoele K."/>
            <person name="Ploug H."/>
            <person name="Bruchert V."/>
            <person name="Godhe A."/>
            <person name="Topel M."/>
        </authorList>
    </citation>
    <scope>NUCLEOTIDE SEQUENCE</scope>
    <source>
        <strain evidence="2">R05AC</strain>
    </source>
</reference>
<organism evidence="2 3">
    <name type="scientific">Skeletonema marinoi</name>
    <dbReference type="NCBI Taxonomy" id="267567"/>
    <lineage>
        <taxon>Eukaryota</taxon>
        <taxon>Sar</taxon>
        <taxon>Stramenopiles</taxon>
        <taxon>Ochrophyta</taxon>
        <taxon>Bacillariophyta</taxon>
        <taxon>Coscinodiscophyceae</taxon>
        <taxon>Thalassiosirophycidae</taxon>
        <taxon>Thalassiosirales</taxon>
        <taxon>Skeletonemataceae</taxon>
        <taxon>Skeletonema</taxon>
        <taxon>Skeletonema marinoi-dohrnii complex</taxon>
    </lineage>
</organism>
<name>A0AAD8Y669_9STRA</name>
<dbReference type="EMBL" id="JATAAI010000017">
    <property type="protein sequence ID" value="KAK1739840.1"/>
    <property type="molecule type" value="Genomic_DNA"/>
</dbReference>
<dbReference type="AlphaFoldDB" id="A0AAD8Y669"/>
<proteinExistence type="predicted"/>
<gene>
    <name evidence="2" type="ORF">QTG54_009599</name>
</gene>
<feature type="region of interest" description="Disordered" evidence="1">
    <location>
        <begin position="221"/>
        <end position="245"/>
    </location>
</feature>
<dbReference type="Proteomes" id="UP001224775">
    <property type="component" value="Unassembled WGS sequence"/>
</dbReference>
<evidence type="ECO:0000256" key="1">
    <source>
        <dbReference type="SAM" id="MobiDB-lite"/>
    </source>
</evidence>
<keyword evidence="3" id="KW-1185">Reference proteome</keyword>
<sequence length="270" mass="29421">MSKYPWHPVNRPPPADPSLAANIALIGRVGKCLEAALDEIQREDDAVHTTAADEGDGISVGHSFEDEKLAALNDTLSIDELSAGKKRKRADSCDSSLDQSKTHDADIPHHNDSTTPDNSIRMDKSISKSIMGAYGKAVAASNFDPAAGKIIPSVATNSKDNNHVITAPAAMLCGEIDHYNRIGDRWRIVLKNASIKPRKTTIITNGMTGHSLRRRLVMDWDDEGNSGQKSWQVDGGGKKKRGARQCDDDDDVEAYHFKGTVQIMAYDDDI</sequence>
<feature type="region of interest" description="Disordered" evidence="1">
    <location>
        <begin position="83"/>
        <end position="121"/>
    </location>
</feature>
<feature type="compositionally biased region" description="Basic and acidic residues" evidence="1">
    <location>
        <begin position="100"/>
        <end position="112"/>
    </location>
</feature>
<protein>
    <submittedName>
        <fullName evidence="2">Uncharacterized protein</fullName>
    </submittedName>
</protein>
<evidence type="ECO:0000313" key="2">
    <source>
        <dbReference type="EMBL" id="KAK1739840.1"/>
    </source>
</evidence>
<accession>A0AAD8Y669</accession>